<comment type="similarity">
    <text evidence="3">Belongs to the trans-sulfuration enzymes family.</text>
</comment>
<comment type="cofactor">
    <cofactor evidence="1 3">
        <name>pyridoxal 5'-phosphate</name>
        <dbReference type="ChEBI" id="CHEBI:597326"/>
    </cofactor>
</comment>
<dbReference type="InterPro" id="IPR015421">
    <property type="entry name" value="PyrdxlP-dep_Trfase_major"/>
</dbReference>
<comment type="caution">
    <text evidence="4">The sequence shown here is derived from an EMBL/GenBank/DDBJ whole genome shotgun (WGS) entry which is preliminary data.</text>
</comment>
<evidence type="ECO:0000256" key="2">
    <source>
        <dbReference type="ARBA" id="ARBA00022898"/>
    </source>
</evidence>
<keyword evidence="2 3" id="KW-0663">Pyridoxal phosphate</keyword>
<protein>
    <recommendedName>
        <fullName evidence="6">Cystathionine gamma-synthase</fullName>
    </recommendedName>
</protein>
<dbReference type="Proteomes" id="UP000290540">
    <property type="component" value="Unassembled WGS sequence"/>
</dbReference>
<proteinExistence type="inferred from homology"/>
<dbReference type="AlphaFoldDB" id="A0A4V1RX29"/>
<dbReference type="EMBL" id="MQTW01004067">
    <property type="protein sequence ID" value="RYC76666.1"/>
    <property type="molecule type" value="Genomic_DNA"/>
</dbReference>
<dbReference type="SUPFAM" id="SSF53383">
    <property type="entry name" value="PLP-dependent transferases"/>
    <property type="match status" value="1"/>
</dbReference>
<evidence type="ECO:0008006" key="6">
    <source>
        <dbReference type="Google" id="ProtNLM"/>
    </source>
</evidence>
<dbReference type="InterPro" id="IPR000277">
    <property type="entry name" value="Cys/Met-Metab_PyrdxlP-dep_enz"/>
</dbReference>
<dbReference type="GO" id="GO:0019346">
    <property type="term" value="P:transsulfuration"/>
    <property type="evidence" value="ECO:0007669"/>
    <property type="project" value="InterPro"/>
</dbReference>
<sequence length="128" mass="14838">MRLRHAKTVVFGFLYELTPKLLRMYGSDLEFVGNGTREELDEFEEMLKLQRYRDPSDQVQAVWCECASNPLLRTVDLERLRRLADQYGFFLVVDDTIGSLANIDVLEVADVIAETQTTQPTQRTTYIE</sequence>
<dbReference type="GO" id="GO:0003962">
    <property type="term" value="F:cystathionine gamma-synthase activity"/>
    <property type="evidence" value="ECO:0007669"/>
    <property type="project" value="TreeGrafter"/>
</dbReference>
<dbReference type="PANTHER" id="PTHR42699">
    <property type="match status" value="1"/>
</dbReference>
<dbReference type="Gene3D" id="3.40.640.10">
    <property type="entry name" value="Type I PLP-dependent aspartate aminotransferase-like (Major domain)"/>
    <property type="match status" value="1"/>
</dbReference>
<accession>A0A4V1RX29</accession>
<name>A0A4V1RX29_FUSOX</name>
<evidence type="ECO:0000256" key="3">
    <source>
        <dbReference type="RuleBase" id="RU362118"/>
    </source>
</evidence>
<evidence type="ECO:0000313" key="5">
    <source>
        <dbReference type="Proteomes" id="UP000290540"/>
    </source>
</evidence>
<dbReference type="InterPro" id="IPR051750">
    <property type="entry name" value="Trans-sulfuration_enzymes"/>
</dbReference>
<dbReference type="PANTHER" id="PTHR42699:SF1">
    <property type="entry name" value="CYSTATHIONINE GAMMA-SYNTHASE-RELATED"/>
    <property type="match status" value="1"/>
</dbReference>
<gene>
    <name evidence="4" type="ORF">BFJ63_vAg20457</name>
</gene>
<organism evidence="4 5">
    <name type="scientific">Fusarium oxysporum f. sp. narcissi</name>
    <dbReference type="NCBI Taxonomy" id="451672"/>
    <lineage>
        <taxon>Eukaryota</taxon>
        <taxon>Fungi</taxon>
        <taxon>Dikarya</taxon>
        <taxon>Ascomycota</taxon>
        <taxon>Pezizomycotina</taxon>
        <taxon>Sordariomycetes</taxon>
        <taxon>Hypocreomycetidae</taxon>
        <taxon>Hypocreales</taxon>
        <taxon>Nectriaceae</taxon>
        <taxon>Fusarium</taxon>
        <taxon>Fusarium oxysporum species complex</taxon>
    </lineage>
</organism>
<evidence type="ECO:0000256" key="1">
    <source>
        <dbReference type="ARBA" id="ARBA00001933"/>
    </source>
</evidence>
<dbReference type="Pfam" id="PF01053">
    <property type="entry name" value="Cys_Met_Meta_PP"/>
    <property type="match status" value="1"/>
</dbReference>
<evidence type="ECO:0000313" key="4">
    <source>
        <dbReference type="EMBL" id="RYC76666.1"/>
    </source>
</evidence>
<reference evidence="4 5" key="1">
    <citation type="submission" date="2016-12" db="EMBL/GenBank/DDBJ databases">
        <title>Draft genome sequence of Fusarium oxysporum causing rot on Narcissus.</title>
        <authorList>
            <person name="Armitage A.D."/>
            <person name="Taylor A."/>
            <person name="Clarkson J.P."/>
            <person name="Harrison R.J."/>
            <person name="Jackson A.C."/>
        </authorList>
    </citation>
    <scope>NUCLEOTIDE SEQUENCE [LARGE SCALE GENOMIC DNA]</scope>
    <source>
        <strain evidence="4 5">N139</strain>
    </source>
</reference>
<dbReference type="GO" id="GO:0030170">
    <property type="term" value="F:pyridoxal phosphate binding"/>
    <property type="evidence" value="ECO:0007669"/>
    <property type="project" value="InterPro"/>
</dbReference>
<dbReference type="InterPro" id="IPR015424">
    <property type="entry name" value="PyrdxlP-dep_Trfase"/>
</dbReference>